<dbReference type="Proteomes" id="UP000281553">
    <property type="component" value="Unassembled WGS sequence"/>
</dbReference>
<feature type="region of interest" description="Disordered" evidence="1">
    <location>
        <begin position="17"/>
        <end position="38"/>
    </location>
</feature>
<evidence type="ECO:0000313" key="2">
    <source>
        <dbReference type="EMBL" id="VDN28523.1"/>
    </source>
</evidence>
<evidence type="ECO:0000313" key="3">
    <source>
        <dbReference type="Proteomes" id="UP000281553"/>
    </source>
</evidence>
<accession>A0A3P7MWY9</accession>
<gene>
    <name evidence="2" type="ORF">DILT_LOCUS15191</name>
</gene>
<proteinExistence type="predicted"/>
<dbReference type="OrthoDB" id="5971719at2759"/>
<evidence type="ECO:0000256" key="1">
    <source>
        <dbReference type="SAM" id="MobiDB-lite"/>
    </source>
</evidence>
<keyword evidence="3" id="KW-1185">Reference proteome</keyword>
<protein>
    <submittedName>
        <fullName evidence="2">Uncharacterized protein</fullName>
    </submittedName>
</protein>
<dbReference type="AlphaFoldDB" id="A0A3P7MWY9"/>
<sequence length="38" mass="4349">MGDDDWDESPDFKIEMTEQEQRWGSKAIPGTGRVGHIE</sequence>
<organism evidence="2 3">
    <name type="scientific">Dibothriocephalus latus</name>
    <name type="common">Fish tapeworm</name>
    <name type="synonym">Diphyllobothrium latum</name>
    <dbReference type="NCBI Taxonomy" id="60516"/>
    <lineage>
        <taxon>Eukaryota</taxon>
        <taxon>Metazoa</taxon>
        <taxon>Spiralia</taxon>
        <taxon>Lophotrochozoa</taxon>
        <taxon>Platyhelminthes</taxon>
        <taxon>Cestoda</taxon>
        <taxon>Eucestoda</taxon>
        <taxon>Diphyllobothriidea</taxon>
        <taxon>Diphyllobothriidae</taxon>
        <taxon>Dibothriocephalus</taxon>
    </lineage>
</organism>
<dbReference type="EMBL" id="UYRU01077793">
    <property type="protein sequence ID" value="VDN28523.1"/>
    <property type="molecule type" value="Genomic_DNA"/>
</dbReference>
<name>A0A3P7MWY9_DIBLA</name>
<reference evidence="2 3" key="1">
    <citation type="submission" date="2018-11" db="EMBL/GenBank/DDBJ databases">
        <authorList>
            <consortium name="Pathogen Informatics"/>
        </authorList>
    </citation>
    <scope>NUCLEOTIDE SEQUENCE [LARGE SCALE GENOMIC DNA]</scope>
</reference>